<protein>
    <submittedName>
        <fullName evidence="2">Uncharacterized protein</fullName>
    </submittedName>
</protein>
<dbReference type="KEGG" id="vg:80019520"/>
<evidence type="ECO:0000313" key="2">
    <source>
        <dbReference type="EMBL" id="QFG08895.1"/>
    </source>
</evidence>
<feature type="region of interest" description="Disordered" evidence="1">
    <location>
        <begin position="1"/>
        <end position="31"/>
    </location>
</feature>
<accession>A0A5J6TE68</accession>
<dbReference type="GeneID" id="80019520"/>
<evidence type="ECO:0000313" key="3">
    <source>
        <dbReference type="Proteomes" id="UP000326279"/>
    </source>
</evidence>
<feature type="compositionally biased region" description="Basic and acidic residues" evidence="1">
    <location>
        <begin position="8"/>
        <end position="18"/>
    </location>
</feature>
<name>A0A5J6TE68_9CAUD</name>
<reference evidence="2 3" key="1">
    <citation type="submission" date="2019-07" db="EMBL/GenBank/DDBJ databases">
        <authorList>
            <person name="Garlena R.A."/>
            <person name="Russell D.A."/>
            <person name="Pope W.H."/>
            <person name="Jacobs-Sera D."/>
            <person name="Hatfull G.F."/>
        </authorList>
    </citation>
    <scope>NUCLEOTIDE SEQUENCE [LARGE SCALE GENOMIC DNA]</scope>
</reference>
<sequence>MDTTTPDQTRESHTEHVHVAPATPFVPRSNRAARRAFDRAYGEFKPRRPRVQRKRGRK</sequence>
<dbReference type="Proteomes" id="UP000326279">
    <property type="component" value="Segment"/>
</dbReference>
<gene>
    <name evidence="2" type="primary">47</name>
    <name evidence="2" type="ORF">PBI_MALAGASYROSE_47</name>
</gene>
<dbReference type="EMBL" id="MN234170">
    <property type="protein sequence ID" value="QFG08895.1"/>
    <property type="molecule type" value="Genomic_DNA"/>
</dbReference>
<organism evidence="2 3">
    <name type="scientific">Mycobacterium phage MalagasyRose</name>
    <dbReference type="NCBI Taxonomy" id="2599870"/>
    <lineage>
        <taxon>Viruses</taxon>
        <taxon>Duplodnaviria</taxon>
        <taxon>Heunggongvirae</taxon>
        <taxon>Uroviricota</taxon>
        <taxon>Caudoviricetes</taxon>
        <taxon>Malagasyrosevirus</taxon>
        <taxon>Malagasyrosevirus malagasyrose</taxon>
    </lineage>
</organism>
<proteinExistence type="predicted"/>
<evidence type="ECO:0000256" key="1">
    <source>
        <dbReference type="SAM" id="MobiDB-lite"/>
    </source>
</evidence>
<keyword evidence="3" id="KW-1185">Reference proteome</keyword>
<dbReference type="RefSeq" id="YP_010754919.1">
    <property type="nucleotide sequence ID" value="NC_073465.1"/>
</dbReference>